<sequence length="94" mass="10437">MQNCCAINLKNNDVGICIGSIHCVEWDGQSIPHSQKGFSVIHSTGGAQILRRVATPHGIKTSAMKSSFRFRSLAFLNCIQQQHEHWEKCVQSQG</sequence>
<reference evidence="1" key="1">
    <citation type="submission" date="2014-12" db="EMBL/GenBank/DDBJ databases">
        <title>Insight into the proteome of Arion vulgaris.</title>
        <authorList>
            <person name="Aradska J."/>
            <person name="Bulat T."/>
            <person name="Smidak R."/>
            <person name="Sarate P."/>
            <person name="Gangsoo J."/>
            <person name="Sialana F."/>
            <person name="Bilban M."/>
            <person name="Lubec G."/>
        </authorList>
    </citation>
    <scope>NUCLEOTIDE SEQUENCE</scope>
    <source>
        <tissue evidence="1">Skin</tissue>
    </source>
</reference>
<name>A0A0B7B2Q9_9EUPU</name>
<dbReference type="EMBL" id="HACG01040453">
    <property type="protein sequence ID" value="CEK87318.1"/>
    <property type="molecule type" value="Transcribed_RNA"/>
</dbReference>
<organism evidence="1">
    <name type="scientific">Arion vulgaris</name>
    <dbReference type="NCBI Taxonomy" id="1028688"/>
    <lineage>
        <taxon>Eukaryota</taxon>
        <taxon>Metazoa</taxon>
        <taxon>Spiralia</taxon>
        <taxon>Lophotrochozoa</taxon>
        <taxon>Mollusca</taxon>
        <taxon>Gastropoda</taxon>
        <taxon>Heterobranchia</taxon>
        <taxon>Euthyneura</taxon>
        <taxon>Panpulmonata</taxon>
        <taxon>Eupulmonata</taxon>
        <taxon>Stylommatophora</taxon>
        <taxon>Helicina</taxon>
        <taxon>Arionoidea</taxon>
        <taxon>Arionidae</taxon>
        <taxon>Arion</taxon>
    </lineage>
</organism>
<protein>
    <submittedName>
        <fullName evidence="1">Uncharacterized protein</fullName>
    </submittedName>
</protein>
<proteinExistence type="predicted"/>
<evidence type="ECO:0000313" key="1">
    <source>
        <dbReference type="EMBL" id="CEK87318.1"/>
    </source>
</evidence>
<accession>A0A0B7B2Q9</accession>
<dbReference type="AlphaFoldDB" id="A0A0B7B2Q9"/>
<gene>
    <name evidence="1" type="primary">ORF158559</name>
</gene>